<evidence type="ECO:0000313" key="9">
    <source>
        <dbReference type="Proteomes" id="UP000218765"/>
    </source>
</evidence>
<comment type="function">
    <text evidence="6">Acts both as a biotin--[acetyl-CoA-carboxylase] ligase and a biotin-operon repressor. In the presence of ATP, BirA activates biotin to form the BirA-biotinyl-5'-adenylate (BirA-bio-5'-AMP or holoBirA) complex. HoloBirA can either transfer the biotinyl moiety to the biotin carboxyl carrier protein (BCCP) subunit of acetyl-CoA carboxylase, or bind to the biotin operator site and inhibit transcription of the operon.</text>
</comment>
<dbReference type="InterPro" id="IPR045864">
    <property type="entry name" value="aa-tRNA-synth_II/BPL/LPL"/>
</dbReference>
<dbReference type="InterPro" id="IPR036388">
    <property type="entry name" value="WH-like_DNA-bd_sf"/>
</dbReference>
<evidence type="ECO:0000256" key="6">
    <source>
        <dbReference type="HAMAP-Rule" id="MF_00978"/>
    </source>
</evidence>
<dbReference type="SUPFAM" id="SSF55681">
    <property type="entry name" value="Class II aaRS and biotin synthetases"/>
    <property type="match status" value="1"/>
</dbReference>
<dbReference type="Gene3D" id="2.30.30.100">
    <property type="match status" value="1"/>
</dbReference>
<dbReference type="InterPro" id="IPR036390">
    <property type="entry name" value="WH_DNA-bd_sf"/>
</dbReference>
<dbReference type="GO" id="GO:0004077">
    <property type="term" value="F:biotin--[biotin carboxyl-carrier protein] ligase activity"/>
    <property type="evidence" value="ECO:0007669"/>
    <property type="project" value="UniProtKB-UniRule"/>
</dbReference>
<reference evidence="8 9" key="1">
    <citation type="submission" date="2017-05" db="EMBL/GenBank/DDBJ databases">
        <title>Thiocyanate degradation by Thiohalobacter thiocyanaticus FOKN1.</title>
        <authorList>
            <person name="Oshiki M."/>
            <person name="Fukushima T."/>
            <person name="Kawano S."/>
            <person name="Nakagawa J."/>
        </authorList>
    </citation>
    <scope>NUCLEOTIDE SEQUENCE [LARGE SCALE GENOMIC DNA]</scope>
    <source>
        <strain evidence="8 9">FOKN1</strain>
    </source>
</reference>
<feature type="binding site" evidence="6">
    <location>
        <begin position="112"/>
        <end position="114"/>
    </location>
    <ligand>
        <name>biotin</name>
        <dbReference type="ChEBI" id="CHEBI:57586"/>
    </ligand>
</feature>
<dbReference type="GO" id="GO:0006355">
    <property type="term" value="P:regulation of DNA-templated transcription"/>
    <property type="evidence" value="ECO:0007669"/>
    <property type="project" value="UniProtKB-UniRule"/>
</dbReference>
<dbReference type="Pfam" id="PF02237">
    <property type="entry name" value="BPL_C"/>
    <property type="match status" value="1"/>
</dbReference>
<dbReference type="Gene3D" id="1.10.10.10">
    <property type="entry name" value="Winged helix-like DNA-binding domain superfamily/Winged helix DNA-binding domain"/>
    <property type="match status" value="1"/>
</dbReference>
<evidence type="ECO:0000313" key="8">
    <source>
        <dbReference type="EMBL" id="BAZ95108.1"/>
    </source>
</evidence>
<keyword evidence="9" id="KW-1185">Reference proteome</keyword>
<keyword evidence="4 6" id="KW-0092">Biotin</keyword>
<dbReference type="KEGG" id="ttc:FOKN1_2743"/>
<dbReference type="NCBIfam" id="NF008847">
    <property type="entry name" value="PRK11886.1-2"/>
    <property type="match status" value="1"/>
</dbReference>
<dbReference type="InterPro" id="IPR011991">
    <property type="entry name" value="ArsR-like_HTH"/>
</dbReference>
<comment type="similarity">
    <text evidence="6">Belongs to the biotin--protein ligase family.</text>
</comment>
<dbReference type="InterPro" id="IPR013196">
    <property type="entry name" value="HTH_11"/>
</dbReference>
<dbReference type="InterPro" id="IPR003142">
    <property type="entry name" value="BPL_C"/>
</dbReference>
<dbReference type="GO" id="GO:0005524">
    <property type="term" value="F:ATP binding"/>
    <property type="evidence" value="ECO:0007669"/>
    <property type="project" value="UniProtKB-UniRule"/>
</dbReference>
<dbReference type="PROSITE" id="PS51733">
    <property type="entry name" value="BPL_LPL_CATALYTIC"/>
    <property type="match status" value="1"/>
</dbReference>
<dbReference type="CDD" id="cd00090">
    <property type="entry name" value="HTH_ARSR"/>
    <property type="match status" value="1"/>
</dbReference>
<name>A0A1Z4VUR3_9GAMM</name>
<keyword evidence="6" id="KW-0678">Repressor</keyword>
<dbReference type="NCBIfam" id="TIGR00121">
    <property type="entry name" value="birA_ligase"/>
    <property type="match status" value="1"/>
</dbReference>
<dbReference type="InterPro" id="IPR008988">
    <property type="entry name" value="Transcriptional_repressor_C"/>
</dbReference>
<dbReference type="EC" id="6.3.4.15" evidence="6"/>
<evidence type="ECO:0000256" key="1">
    <source>
        <dbReference type="ARBA" id="ARBA00022598"/>
    </source>
</evidence>
<dbReference type="Gene3D" id="3.30.930.10">
    <property type="entry name" value="Bira Bifunctional Protein, Domain 2"/>
    <property type="match status" value="1"/>
</dbReference>
<comment type="catalytic activity">
    <reaction evidence="5 6">
        <text>biotin + L-lysyl-[protein] + ATP = N(6)-biotinyl-L-lysyl-[protein] + AMP + diphosphate + H(+)</text>
        <dbReference type="Rhea" id="RHEA:11756"/>
        <dbReference type="Rhea" id="RHEA-COMP:9752"/>
        <dbReference type="Rhea" id="RHEA-COMP:10505"/>
        <dbReference type="ChEBI" id="CHEBI:15378"/>
        <dbReference type="ChEBI" id="CHEBI:29969"/>
        <dbReference type="ChEBI" id="CHEBI:30616"/>
        <dbReference type="ChEBI" id="CHEBI:33019"/>
        <dbReference type="ChEBI" id="CHEBI:57586"/>
        <dbReference type="ChEBI" id="CHEBI:83144"/>
        <dbReference type="ChEBI" id="CHEBI:456215"/>
        <dbReference type="EC" id="6.3.4.15"/>
    </reaction>
</comment>
<dbReference type="GO" id="GO:0003677">
    <property type="term" value="F:DNA binding"/>
    <property type="evidence" value="ECO:0007669"/>
    <property type="project" value="UniProtKB-UniRule"/>
</dbReference>
<keyword evidence="6" id="KW-0805">Transcription regulation</keyword>
<evidence type="ECO:0000256" key="3">
    <source>
        <dbReference type="ARBA" id="ARBA00022840"/>
    </source>
</evidence>
<dbReference type="Pfam" id="PF03099">
    <property type="entry name" value="BPL_LplA_LipB"/>
    <property type="match status" value="1"/>
</dbReference>
<dbReference type="RefSeq" id="WP_197702957.1">
    <property type="nucleotide sequence ID" value="NZ_AP018052.1"/>
</dbReference>
<accession>A0A1Z4VUR3</accession>
<proteinExistence type="inferred from homology"/>
<dbReference type="GO" id="GO:0005737">
    <property type="term" value="C:cytoplasm"/>
    <property type="evidence" value="ECO:0007669"/>
    <property type="project" value="TreeGrafter"/>
</dbReference>
<keyword evidence="6" id="KW-0238">DNA-binding</keyword>
<dbReference type="SUPFAM" id="SSF50037">
    <property type="entry name" value="C-terminal domain of transcriptional repressors"/>
    <property type="match status" value="1"/>
</dbReference>
<dbReference type="PANTHER" id="PTHR12835">
    <property type="entry name" value="BIOTIN PROTEIN LIGASE"/>
    <property type="match status" value="1"/>
</dbReference>
<dbReference type="EMBL" id="AP018052">
    <property type="protein sequence ID" value="BAZ95108.1"/>
    <property type="molecule type" value="Genomic_DNA"/>
</dbReference>
<keyword evidence="3 6" id="KW-0067">ATP-binding</keyword>
<keyword evidence="6" id="KW-0804">Transcription</keyword>
<evidence type="ECO:0000256" key="5">
    <source>
        <dbReference type="ARBA" id="ARBA00047846"/>
    </source>
</evidence>
<organism evidence="8 9">
    <name type="scientific">Thiohalobacter thiocyanaticus</name>
    <dbReference type="NCBI Taxonomy" id="585455"/>
    <lineage>
        <taxon>Bacteria</taxon>
        <taxon>Pseudomonadati</taxon>
        <taxon>Pseudomonadota</taxon>
        <taxon>Gammaproteobacteria</taxon>
        <taxon>Thiohalobacterales</taxon>
        <taxon>Thiohalobacteraceae</taxon>
        <taxon>Thiohalobacter</taxon>
    </lineage>
</organism>
<dbReference type="Pfam" id="PF08279">
    <property type="entry name" value="HTH_11"/>
    <property type="match status" value="1"/>
</dbReference>
<dbReference type="InterPro" id="IPR004143">
    <property type="entry name" value="BPL_LPL_catalytic"/>
</dbReference>
<dbReference type="PANTHER" id="PTHR12835:SF5">
    <property type="entry name" value="BIOTIN--PROTEIN LIGASE"/>
    <property type="match status" value="1"/>
</dbReference>
<dbReference type="HAMAP" id="MF_00978">
    <property type="entry name" value="Bifunct_BirA"/>
    <property type="match status" value="1"/>
</dbReference>
<feature type="domain" description="BPL/LPL catalytic" evidence="7">
    <location>
        <begin position="87"/>
        <end position="279"/>
    </location>
</feature>
<sequence length="346" mass="37347">MTPTLSVPPRRKVSSARNRRDAAVLELVGLLADGRFHSGQGLAETLGVSRTAIWKQMRRLGELGLEVQSVRGRGYRLSRPLELLSREGISAGLDPEAAGDLTTLEILPRTDSTNEVLRARLDDPAAHGHVCLAEYQRRGRGRRGRDWISPFGHNLYLSLLWRFPCGPDTLQGLSLAIGTALVAALEQTGLQGAGLKWPNDVLVEGRKLGGILIDMSGASGGPTAAVIGVGINVAMPDSVGAEIEQDWTDLRSHLPDGVSRNRLAAGVINQLIAAVRQYEQTGLAGFQPAWQRHDLAHNRRVTVHLPHEAVAGHARGIDASGALIVEIEGRQRRFSSGEISLRLSTE</sequence>
<dbReference type="Proteomes" id="UP000218765">
    <property type="component" value="Chromosome"/>
</dbReference>
<feature type="binding site" evidence="6">
    <location>
        <begin position="140"/>
        <end position="142"/>
    </location>
    <ligand>
        <name>biotin</name>
        <dbReference type="ChEBI" id="CHEBI:57586"/>
    </ligand>
</feature>
<keyword evidence="1 6" id="KW-0436">Ligase</keyword>
<evidence type="ECO:0000256" key="2">
    <source>
        <dbReference type="ARBA" id="ARBA00022741"/>
    </source>
</evidence>
<feature type="binding site" evidence="6">
    <location>
        <position position="136"/>
    </location>
    <ligand>
        <name>biotin</name>
        <dbReference type="ChEBI" id="CHEBI:57586"/>
    </ligand>
</feature>
<dbReference type="InterPro" id="IPR004408">
    <property type="entry name" value="Biotin_CoA_COase_ligase"/>
</dbReference>
<protein>
    <recommendedName>
        <fullName evidence="6">Bifunctional ligase/repressor BirA</fullName>
    </recommendedName>
    <alternativeName>
        <fullName evidence="6">Biotin operon repressor</fullName>
    </alternativeName>
    <alternativeName>
        <fullName evidence="6">Biotin--[acetyl-CoA-carboxylase] ligase</fullName>
        <ecNumber evidence="6">6.3.4.15</ecNumber>
    </alternativeName>
    <alternativeName>
        <fullName evidence="6">Biotin--protein ligase</fullName>
    </alternativeName>
    <alternativeName>
        <fullName evidence="6">Biotin-[acetyl-CoA carboxylase] synthetase</fullName>
    </alternativeName>
</protein>
<dbReference type="InterPro" id="IPR030855">
    <property type="entry name" value="Bifunct_BirA"/>
</dbReference>
<evidence type="ECO:0000256" key="4">
    <source>
        <dbReference type="ARBA" id="ARBA00023267"/>
    </source>
</evidence>
<gene>
    <name evidence="6" type="primary">birA</name>
    <name evidence="8" type="ORF">FOKN1_2743</name>
</gene>
<feature type="DNA-binding region" description="H-T-H motif" evidence="6">
    <location>
        <begin position="39"/>
        <end position="58"/>
    </location>
</feature>
<keyword evidence="2 6" id="KW-0547">Nucleotide-binding</keyword>
<dbReference type="AlphaFoldDB" id="A0A1Z4VUR3"/>
<dbReference type="CDD" id="cd16442">
    <property type="entry name" value="BPL"/>
    <property type="match status" value="1"/>
</dbReference>
<dbReference type="SUPFAM" id="SSF46785">
    <property type="entry name" value="Winged helix' DNA-binding domain"/>
    <property type="match status" value="1"/>
</dbReference>
<feature type="binding site" evidence="6">
    <location>
        <position position="207"/>
    </location>
    <ligand>
        <name>biotin</name>
        <dbReference type="ChEBI" id="CHEBI:57586"/>
    </ligand>
</feature>
<evidence type="ECO:0000259" key="7">
    <source>
        <dbReference type="PROSITE" id="PS51733"/>
    </source>
</evidence>